<evidence type="ECO:0000259" key="4">
    <source>
        <dbReference type="Pfam" id="PF00441"/>
    </source>
</evidence>
<evidence type="ECO:0000256" key="2">
    <source>
        <dbReference type="ARBA" id="ARBA00022827"/>
    </source>
</evidence>
<comment type="caution">
    <text evidence="5">The sequence shown here is derived from an EMBL/GenBank/DDBJ whole genome shotgun (WGS) entry which is preliminary data.</text>
</comment>
<keyword evidence="1" id="KW-0285">Flavoprotein</keyword>
<dbReference type="InterPro" id="IPR009075">
    <property type="entry name" value="AcylCo_DH/oxidase_C"/>
</dbReference>
<evidence type="ECO:0000256" key="3">
    <source>
        <dbReference type="ARBA" id="ARBA00023002"/>
    </source>
</evidence>
<keyword evidence="6" id="KW-1185">Reference proteome</keyword>
<sequence length="345" mass="39455">MAFNFDYGFEEKLFSKTMDEALESFQFSYEDNSLNSSVNQFLSEQGLQDLINPKSTGEMNLFLGSLLMKQVGKYLPAFPVIENILARYIIGNQSITNITEESIFSLAWKASLEIAEDGEQRYIKGEIGHIPFANNVNWILVPLETEVVFINTDVLEDQFSSENSIDLTHPLYKAKLNQLQIDNESIFIQPYDHSEFKVISKQLIASELSGMAERVFQETLNYVKEREQFGVIIGKFQAVKHMLADMYLLKESIQTSIEYTAWSIENSTEDPNLLATISKTYASYSGVKLIEDAIQLHGGVGMTWEHMLHYYLKRAYRLSTMLGTERLEKRLIADELKRNSVLVGQ</sequence>
<dbReference type="PANTHER" id="PTHR43884:SF20">
    <property type="entry name" value="ACYL-COA DEHYDROGENASE FADE28"/>
    <property type="match status" value="1"/>
</dbReference>
<protein>
    <submittedName>
        <fullName evidence="5">Acyl-CoA dehydrogenase</fullName>
    </submittedName>
</protein>
<accession>A0ABS6GQN0</accession>
<keyword evidence="3" id="KW-0560">Oxidoreductase</keyword>
<evidence type="ECO:0000256" key="1">
    <source>
        <dbReference type="ARBA" id="ARBA00022630"/>
    </source>
</evidence>
<reference evidence="5 6" key="1">
    <citation type="journal article" date="2011" name="Int. J. Syst. Evol. Microbiol.">
        <title>Allobacillus halotolerans gen. nov., sp. nov. isolated from shrimp paste.</title>
        <authorList>
            <person name="Sheu S.Y."/>
            <person name="Arun A.B."/>
            <person name="Jiang S.R."/>
            <person name="Young C.C."/>
            <person name="Chen W.M."/>
        </authorList>
    </citation>
    <scope>NUCLEOTIDE SEQUENCE [LARGE SCALE GENOMIC DNA]</scope>
    <source>
        <strain evidence="5 6">LMG 24826</strain>
    </source>
</reference>
<dbReference type="Proteomes" id="UP000812672">
    <property type="component" value="Unassembled WGS sequence"/>
</dbReference>
<dbReference type="RefSeq" id="WP_216687310.1">
    <property type="nucleotide sequence ID" value="NZ_CAUPKR010000009.1"/>
</dbReference>
<evidence type="ECO:0000313" key="6">
    <source>
        <dbReference type="Proteomes" id="UP000812672"/>
    </source>
</evidence>
<keyword evidence="2" id="KW-0274">FAD</keyword>
<feature type="domain" description="Acyl-CoA dehydrogenase/oxidase C-terminal" evidence="4">
    <location>
        <begin position="203"/>
        <end position="336"/>
    </location>
</feature>
<proteinExistence type="predicted"/>
<gene>
    <name evidence="5" type="ORF">KQ486_08020</name>
</gene>
<organism evidence="5 6">
    <name type="scientific">Allobacillus halotolerans</name>
    <dbReference type="NCBI Taxonomy" id="570278"/>
    <lineage>
        <taxon>Bacteria</taxon>
        <taxon>Bacillati</taxon>
        <taxon>Bacillota</taxon>
        <taxon>Bacilli</taxon>
        <taxon>Bacillales</taxon>
        <taxon>Bacillaceae</taxon>
        <taxon>Allobacillus</taxon>
    </lineage>
</organism>
<evidence type="ECO:0000313" key="5">
    <source>
        <dbReference type="EMBL" id="MBU6080964.1"/>
    </source>
</evidence>
<dbReference type="PANTHER" id="PTHR43884">
    <property type="entry name" value="ACYL-COA DEHYDROGENASE"/>
    <property type="match status" value="1"/>
</dbReference>
<name>A0ABS6GQN0_9BACI</name>
<dbReference type="EMBL" id="JAHLZF010000010">
    <property type="protein sequence ID" value="MBU6080964.1"/>
    <property type="molecule type" value="Genomic_DNA"/>
</dbReference>
<dbReference type="Pfam" id="PF00441">
    <property type="entry name" value="Acyl-CoA_dh_1"/>
    <property type="match status" value="1"/>
</dbReference>